<accession>A0A0A9GFC1</accession>
<evidence type="ECO:0000313" key="1">
    <source>
        <dbReference type="EMBL" id="JAE22104.1"/>
    </source>
</evidence>
<name>A0A0A9GFC1_ARUDO</name>
<organism evidence="1">
    <name type="scientific">Arundo donax</name>
    <name type="common">Giant reed</name>
    <name type="synonym">Donax arundinaceus</name>
    <dbReference type="NCBI Taxonomy" id="35708"/>
    <lineage>
        <taxon>Eukaryota</taxon>
        <taxon>Viridiplantae</taxon>
        <taxon>Streptophyta</taxon>
        <taxon>Embryophyta</taxon>
        <taxon>Tracheophyta</taxon>
        <taxon>Spermatophyta</taxon>
        <taxon>Magnoliopsida</taxon>
        <taxon>Liliopsida</taxon>
        <taxon>Poales</taxon>
        <taxon>Poaceae</taxon>
        <taxon>PACMAD clade</taxon>
        <taxon>Arundinoideae</taxon>
        <taxon>Arundineae</taxon>
        <taxon>Arundo</taxon>
    </lineage>
</organism>
<dbReference type="EMBL" id="GBRH01175792">
    <property type="protein sequence ID" value="JAE22104.1"/>
    <property type="molecule type" value="Transcribed_RNA"/>
</dbReference>
<proteinExistence type="predicted"/>
<sequence length="54" mass="6362">MFNPGWYQQLAICERITMHPGSSARKARFPPRAICFVRPSLAFRPWSHNSEKMR</sequence>
<reference evidence="1" key="2">
    <citation type="journal article" date="2015" name="Data Brief">
        <title>Shoot transcriptome of the giant reed, Arundo donax.</title>
        <authorList>
            <person name="Barrero R.A."/>
            <person name="Guerrero F.D."/>
            <person name="Moolhuijzen P."/>
            <person name="Goolsby J.A."/>
            <person name="Tidwell J."/>
            <person name="Bellgard S.E."/>
            <person name="Bellgard M.I."/>
        </authorList>
    </citation>
    <scope>NUCLEOTIDE SEQUENCE</scope>
    <source>
        <tissue evidence="1">Shoot tissue taken approximately 20 cm above the soil surface</tissue>
    </source>
</reference>
<protein>
    <submittedName>
        <fullName evidence="1">Uncharacterized protein</fullName>
    </submittedName>
</protein>
<reference evidence="1" key="1">
    <citation type="submission" date="2014-09" db="EMBL/GenBank/DDBJ databases">
        <authorList>
            <person name="Magalhaes I.L.F."/>
            <person name="Oliveira U."/>
            <person name="Santos F.R."/>
            <person name="Vidigal T.H.D.A."/>
            <person name="Brescovit A.D."/>
            <person name="Santos A.J."/>
        </authorList>
    </citation>
    <scope>NUCLEOTIDE SEQUENCE</scope>
    <source>
        <tissue evidence="1">Shoot tissue taken approximately 20 cm above the soil surface</tissue>
    </source>
</reference>
<dbReference type="AlphaFoldDB" id="A0A0A9GFC1"/>